<sequence length="119" mass="13372">QESLDSLILSHTSGQRPIQMYPENSPPDWNAKPIDPTVILIEDVHPSKLPKPEGHWTDTQSSSFNDYHQFSKPTYGSNAGGSSNYPRPQNEHTRPHSPVILVEDVKPSLLPQQQWGDYG</sequence>
<evidence type="ECO:0000313" key="2">
    <source>
        <dbReference type="EMBL" id="JAG58197.1"/>
    </source>
</evidence>
<feature type="non-terminal residue" evidence="2">
    <location>
        <position position="119"/>
    </location>
</feature>
<feature type="compositionally biased region" description="Polar residues" evidence="1">
    <location>
        <begin position="1"/>
        <end position="16"/>
    </location>
</feature>
<dbReference type="EMBL" id="GBRD01007624">
    <property type="protein sequence ID" value="JAG58197.1"/>
    <property type="molecule type" value="Transcribed_RNA"/>
</dbReference>
<feature type="non-terminal residue" evidence="2">
    <location>
        <position position="1"/>
    </location>
</feature>
<protein>
    <submittedName>
        <fullName evidence="2">Uncharacterized protein</fullName>
    </submittedName>
</protein>
<proteinExistence type="predicted"/>
<organism evidence="2">
    <name type="scientific">Lygus hesperus</name>
    <name type="common">Western plant bug</name>
    <dbReference type="NCBI Taxonomy" id="30085"/>
    <lineage>
        <taxon>Eukaryota</taxon>
        <taxon>Metazoa</taxon>
        <taxon>Ecdysozoa</taxon>
        <taxon>Arthropoda</taxon>
        <taxon>Hexapoda</taxon>
        <taxon>Insecta</taxon>
        <taxon>Pterygota</taxon>
        <taxon>Neoptera</taxon>
        <taxon>Paraneoptera</taxon>
        <taxon>Hemiptera</taxon>
        <taxon>Heteroptera</taxon>
        <taxon>Panheteroptera</taxon>
        <taxon>Cimicomorpha</taxon>
        <taxon>Miridae</taxon>
        <taxon>Mirini</taxon>
        <taxon>Lygus</taxon>
    </lineage>
</organism>
<feature type="compositionally biased region" description="Polar residues" evidence="1">
    <location>
        <begin position="110"/>
        <end position="119"/>
    </location>
</feature>
<reference evidence="2" key="1">
    <citation type="submission" date="2014-09" db="EMBL/GenBank/DDBJ databases">
        <authorList>
            <person name="Magalhaes I.L.F."/>
            <person name="Oliveira U."/>
            <person name="Santos F.R."/>
            <person name="Vidigal T.H.D.A."/>
            <person name="Brescovit A.D."/>
            <person name="Santos A.J."/>
        </authorList>
    </citation>
    <scope>NUCLEOTIDE SEQUENCE</scope>
</reference>
<feature type="region of interest" description="Disordered" evidence="1">
    <location>
        <begin position="1"/>
        <end position="33"/>
    </location>
</feature>
<evidence type="ECO:0000256" key="1">
    <source>
        <dbReference type="SAM" id="MobiDB-lite"/>
    </source>
</evidence>
<dbReference type="AlphaFoldDB" id="A0A0K8SY28"/>
<feature type="compositionally biased region" description="Polar residues" evidence="1">
    <location>
        <begin position="57"/>
        <end position="87"/>
    </location>
</feature>
<accession>A0A0K8SY28</accession>
<name>A0A0K8SY28_LYGHE</name>
<feature type="region of interest" description="Disordered" evidence="1">
    <location>
        <begin position="49"/>
        <end position="119"/>
    </location>
</feature>